<dbReference type="PROSITE" id="PS50164">
    <property type="entry name" value="GIY_YIG"/>
    <property type="match status" value="1"/>
</dbReference>
<keyword evidence="4" id="KW-1185">Reference proteome</keyword>
<dbReference type="Pfam" id="PF01541">
    <property type="entry name" value="GIY-YIG"/>
    <property type="match status" value="1"/>
</dbReference>
<feature type="domain" description="GIY-YIG" evidence="2">
    <location>
        <begin position="9"/>
        <end position="87"/>
    </location>
</feature>
<evidence type="ECO:0000256" key="1">
    <source>
        <dbReference type="ARBA" id="ARBA00007435"/>
    </source>
</evidence>
<comment type="caution">
    <text evidence="3">The sequence shown here is derived from an EMBL/GenBank/DDBJ whole genome shotgun (WGS) entry which is preliminary data.</text>
</comment>
<protein>
    <submittedName>
        <fullName evidence="3">GIY-YIG nuclease family protein</fullName>
    </submittedName>
</protein>
<dbReference type="EMBL" id="QZEI01000012">
    <property type="protein sequence ID" value="RLV60728.1"/>
    <property type="molecule type" value="Genomic_DNA"/>
</dbReference>
<dbReference type="PANTHER" id="PTHR34477:SF1">
    <property type="entry name" value="UPF0213 PROTEIN YHBQ"/>
    <property type="match status" value="1"/>
</dbReference>
<dbReference type="InterPro" id="IPR035901">
    <property type="entry name" value="GIY-YIG_endonuc_sf"/>
</dbReference>
<dbReference type="SUPFAM" id="SSF82771">
    <property type="entry name" value="GIY-YIG endonuclease"/>
    <property type="match status" value="1"/>
</dbReference>
<organism evidence="3 4">
    <name type="scientific">Parashewanella curva</name>
    <dbReference type="NCBI Taxonomy" id="2338552"/>
    <lineage>
        <taxon>Bacteria</taxon>
        <taxon>Pseudomonadati</taxon>
        <taxon>Pseudomonadota</taxon>
        <taxon>Gammaproteobacteria</taxon>
        <taxon>Alteromonadales</taxon>
        <taxon>Shewanellaceae</taxon>
        <taxon>Parashewanella</taxon>
    </lineage>
</organism>
<evidence type="ECO:0000259" key="2">
    <source>
        <dbReference type="PROSITE" id="PS50164"/>
    </source>
</evidence>
<comment type="similarity">
    <text evidence="1">Belongs to the UPF0213 family.</text>
</comment>
<sequence length="93" mass="10558">MSNSKLYTNFWWVYMIQCANDGPLYTGITTDVERRFVEHQAGGVKAAKFLRGKGPLTLLYRESVTDKSAALKREIAIKKLSRTQKLALIKGQH</sequence>
<dbReference type="Proteomes" id="UP000281474">
    <property type="component" value="Unassembled WGS sequence"/>
</dbReference>
<reference evidence="3 4" key="1">
    <citation type="submission" date="2018-09" db="EMBL/GenBank/DDBJ databases">
        <title>Phylogeny of the Shewanellaceae, and recommendation for two new genera, Pseudoshewanella and Parashewanella.</title>
        <authorList>
            <person name="Wang G."/>
        </authorList>
    </citation>
    <scope>NUCLEOTIDE SEQUENCE [LARGE SCALE GENOMIC DNA]</scope>
    <source>
        <strain evidence="3 4">C51</strain>
    </source>
</reference>
<dbReference type="InterPro" id="IPR050190">
    <property type="entry name" value="UPF0213_domain"/>
</dbReference>
<dbReference type="Gene3D" id="3.40.1440.10">
    <property type="entry name" value="GIY-YIG endonuclease"/>
    <property type="match status" value="1"/>
</dbReference>
<dbReference type="PANTHER" id="PTHR34477">
    <property type="entry name" value="UPF0213 PROTEIN YHBQ"/>
    <property type="match status" value="1"/>
</dbReference>
<evidence type="ECO:0000313" key="3">
    <source>
        <dbReference type="EMBL" id="RLV60728.1"/>
    </source>
</evidence>
<evidence type="ECO:0000313" key="4">
    <source>
        <dbReference type="Proteomes" id="UP000281474"/>
    </source>
</evidence>
<name>A0A3L8Q1L1_9GAMM</name>
<dbReference type="OrthoDB" id="9797095at2"/>
<dbReference type="InterPro" id="IPR000305">
    <property type="entry name" value="GIY-YIG_endonuc"/>
</dbReference>
<gene>
    <name evidence="3" type="ORF">D5018_05495</name>
</gene>
<proteinExistence type="inferred from homology"/>
<dbReference type="CDD" id="cd10456">
    <property type="entry name" value="GIY-YIG_UPF0213"/>
    <property type="match status" value="1"/>
</dbReference>
<dbReference type="AlphaFoldDB" id="A0A3L8Q1L1"/>
<accession>A0A3L8Q1L1</accession>